<dbReference type="Pfam" id="PF00069">
    <property type="entry name" value="Pkinase"/>
    <property type="match status" value="1"/>
</dbReference>
<dbReference type="Proteomes" id="UP001596333">
    <property type="component" value="Unassembled WGS sequence"/>
</dbReference>
<dbReference type="SMART" id="SM00220">
    <property type="entry name" value="S_TKc"/>
    <property type="match status" value="1"/>
</dbReference>
<dbReference type="Gene3D" id="1.10.510.10">
    <property type="entry name" value="Transferase(Phosphotransferase) domain 1"/>
    <property type="match status" value="1"/>
</dbReference>
<keyword evidence="3" id="KW-0723">Serine/threonine-protein kinase</keyword>
<feature type="region of interest" description="Disordered" evidence="1">
    <location>
        <begin position="168"/>
        <end position="188"/>
    </location>
</feature>
<dbReference type="EMBL" id="JBHSXI010000016">
    <property type="protein sequence ID" value="MFC6890017.1"/>
    <property type="molecule type" value="Genomic_DNA"/>
</dbReference>
<dbReference type="RefSeq" id="WP_379769443.1">
    <property type="nucleotide sequence ID" value="NZ_JBHSXI010000016.1"/>
</dbReference>
<dbReference type="PROSITE" id="PS50011">
    <property type="entry name" value="PROTEIN_KINASE_DOM"/>
    <property type="match status" value="1"/>
</dbReference>
<dbReference type="InterPro" id="IPR011009">
    <property type="entry name" value="Kinase-like_dom_sf"/>
</dbReference>
<dbReference type="PROSITE" id="PS00108">
    <property type="entry name" value="PROTEIN_KINASE_ST"/>
    <property type="match status" value="1"/>
</dbReference>
<dbReference type="CDD" id="cd14014">
    <property type="entry name" value="STKc_PknB_like"/>
    <property type="match status" value="1"/>
</dbReference>
<feature type="region of interest" description="Disordered" evidence="1">
    <location>
        <begin position="262"/>
        <end position="286"/>
    </location>
</feature>
<evidence type="ECO:0000313" key="4">
    <source>
        <dbReference type="Proteomes" id="UP001596333"/>
    </source>
</evidence>
<feature type="domain" description="Protein kinase" evidence="2">
    <location>
        <begin position="17"/>
        <end position="282"/>
    </location>
</feature>
<evidence type="ECO:0000259" key="2">
    <source>
        <dbReference type="PROSITE" id="PS50011"/>
    </source>
</evidence>
<name>A0ABD5UPR4_9EURY</name>
<evidence type="ECO:0000256" key="1">
    <source>
        <dbReference type="SAM" id="MobiDB-lite"/>
    </source>
</evidence>
<gene>
    <name evidence="3" type="ORF">ACFQEY_13500</name>
</gene>
<sequence length="286" mass="32037">MLEQLGIEDVQRHFPEFEIDTHIADGGQKKVYLGEFEGEKVVVKLIPTERRRSARRAKREVETMEAVDANALVNLIDNFTDTIGDTSVLVMVEEYIPGPTLREVIECGDTGIDLGVNVTRTLLKALRKFHDADIIHRDIKPSNIIVTPDGIVRLLDVGIARMLTRTSITPTRASHGPGTPTYASPEQLNNDKDLQDIRSDLFSTGIVMFESLTGNHPFATDDLELPIPDAILQNDKRPLEGYLDDSELEQDLHPIYDKMTKSQPFERYRRPHHALEDLDDATGGGS</sequence>
<dbReference type="InterPro" id="IPR000719">
    <property type="entry name" value="Prot_kinase_dom"/>
</dbReference>
<keyword evidence="3" id="KW-0808">Transferase</keyword>
<keyword evidence="4" id="KW-1185">Reference proteome</keyword>
<dbReference type="GO" id="GO:0004674">
    <property type="term" value="F:protein serine/threonine kinase activity"/>
    <property type="evidence" value="ECO:0007669"/>
    <property type="project" value="UniProtKB-KW"/>
</dbReference>
<dbReference type="AlphaFoldDB" id="A0ABD5UPR4"/>
<dbReference type="PANTHER" id="PTHR24361">
    <property type="entry name" value="MITOGEN-ACTIVATED KINASE KINASE KINASE"/>
    <property type="match status" value="1"/>
</dbReference>
<evidence type="ECO:0000313" key="3">
    <source>
        <dbReference type="EMBL" id="MFC6890017.1"/>
    </source>
</evidence>
<keyword evidence="3" id="KW-0418">Kinase</keyword>
<protein>
    <submittedName>
        <fullName evidence="3">Serine/threonine protein kinase</fullName>
    </submittedName>
</protein>
<dbReference type="InterPro" id="IPR008271">
    <property type="entry name" value="Ser/Thr_kinase_AS"/>
</dbReference>
<comment type="caution">
    <text evidence="3">The sequence shown here is derived from an EMBL/GenBank/DDBJ whole genome shotgun (WGS) entry which is preliminary data.</text>
</comment>
<proteinExistence type="predicted"/>
<dbReference type="InterPro" id="IPR053235">
    <property type="entry name" value="Ser_Thr_kinase"/>
</dbReference>
<feature type="compositionally biased region" description="Basic and acidic residues" evidence="1">
    <location>
        <begin position="262"/>
        <end position="276"/>
    </location>
</feature>
<organism evidence="3 4">
    <name type="scientific">Halorubrum trueperi</name>
    <dbReference type="NCBI Taxonomy" id="2004704"/>
    <lineage>
        <taxon>Archaea</taxon>
        <taxon>Methanobacteriati</taxon>
        <taxon>Methanobacteriota</taxon>
        <taxon>Stenosarchaea group</taxon>
        <taxon>Halobacteria</taxon>
        <taxon>Halobacteriales</taxon>
        <taxon>Haloferacaceae</taxon>
        <taxon>Halorubrum</taxon>
    </lineage>
</organism>
<dbReference type="SUPFAM" id="SSF56112">
    <property type="entry name" value="Protein kinase-like (PK-like)"/>
    <property type="match status" value="1"/>
</dbReference>
<reference evidence="3 4" key="1">
    <citation type="journal article" date="2019" name="Int. J. Syst. Evol. Microbiol.">
        <title>The Global Catalogue of Microorganisms (GCM) 10K type strain sequencing project: providing services to taxonomists for standard genome sequencing and annotation.</title>
        <authorList>
            <consortium name="The Broad Institute Genomics Platform"/>
            <consortium name="The Broad Institute Genome Sequencing Center for Infectious Disease"/>
            <person name="Wu L."/>
            <person name="Ma J."/>
        </authorList>
    </citation>
    <scope>NUCLEOTIDE SEQUENCE [LARGE SCALE GENOMIC DNA]</scope>
    <source>
        <strain evidence="3 4">Y73</strain>
    </source>
</reference>
<dbReference type="PANTHER" id="PTHR24361:SF678">
    <property type="entry name" value="SPORULATION-SPECIFIC PROTEIN 1"/>
    <property type="match status" value="1"/>
</dbReference>
<accession>A0ABD5UPR4</accession>